<dbReference type="RefSeq" id="WP_125474140.1">
    <property type="nucleotide sequence ID" value="NZ_FCNW02000015.1"/>
</dbReference>
<dbReference type="Proteomes" id="UP000054977">
    <property type="component" value="Unassembled WGS sequence"/>
</dbReference>
<reference evidence="1" key="1">
    <citation type="submission" date="2016-01" db="EMBL/GenBank/DDBJ databases">
        <authorList>
            <person name="Peeters C."/>
        </authorList>
    </citation>
    <scope>NUCLEOTIDE SEQUENCE [LARGE SCALE GENOMIC DNA]</scope>
    <source>
        <strain evidence="1">LMG 22934</strain>
    </source>
</reference>
<keyword evidence="2" id="KW-1185">Reference proteome</keyword>
<gene>
    <name evidence="1" type="ORF">AWB65_03169</name>
</gene>
<accession>A0A158HBJ2</accession>
<sequence length="158" mass="17493">MPIMLRGFEGVRAYVGFDLGKSSWVEVSPEMLRAFASVTDDRDVMLVDDGGSVAHGYVPLCLMIPMLRDIYLLEDIGPARVCGIDRLRFRAQVPASSSIRLSVRLKSFEATGEDARLTLHCEMECDAAREPVLDGEVAYRLMRSSRALEPAVGTNRNV</sequence>
<dbReference type="SUPFAM" id="SSF54637">
    <property type="entry name" value="Thioesterase/thiol ester dehydrase-isomerase"/>
    <property type="match status" value="1"/>
</dbReference>
<dbReference type="AlphaFoldDB" id="A0A158HBJ2"/>
<dbReference type="Gene3D" id="3.10.129.10">
    <property type="entry name" value="Hotdog Thioesterase"/>
    <property type="match status" value="1"/>
</dbReference>
<protein>
    <submittedName>
        <fullName evidence="1">MaoC-like dehydratase</fullName>
    </submittedName>
</protein>
<dbReference type="OrthoDB" id="9801735at2"/>
<organism evidence="1 2">
    <name type="scientific">Caballeronia humi</name>
    <dbReference type="NCBI Taxonomy" id="326474"/>
    <lineage>
        <taxon>Bacteria</taxon>
        <taxon>Pseudomonadati</taxon>
        <taxon>Pseudomonadota</taxon>
        <taxon>Betaproteobacteria</taxon>
        <taxon>Burkholderiales</taxon>
        <taxon>Burkholderiaceae</taxon>
        <taxon>Caballeronia</taxon>
    </lineage>
</organism>
<dbReference type="EMBL" id="FCNW02000015">
    <property type="protein sequence ID" value="SAL41742.1"/>
    <property type="molecule type" value="Genomic_DNA"/>
</dbReference>
<comment type="caution">
    <text evidence="1">The sequence shown here is derived from an EMBL/GenBank/DDBJ whole genome shotgun (WGS) entry which is preliminary data.</text>
</comment>
<dbReference type="InterPro" id="IPR029069">
    <property type="entry name" value="HotDog_dom_sf"/>
</dbReference>
<name>A0A158HBJ2_9BURK</name>
<dbReference type="STRING" id="326474.AWB65_03169"/>
<evidence type="ECO:0000313" key="1">
    <source>
        <dbReference type="EMBL" id="SAL41742.1"/>
    </source>
</evidence>
<evidence type="ECO:0000313" key="2">
    <source>
        <dbReference type="Proteomes" id="UP000054977"/>
    </source>
</evidence>
<proteinExistence type="predicted"/>